<reference evidence="12" key="2">
    <citation type="journal article" date="2021" name="Genome Biol. Evol.">
        <title>Developing a high-quality reference genome for a parasitic bivalve with doubly uniparental inheritance (Bivalvia: Unionida).</title>
        <authorList>
            <person name="Smith C.H."/>
        </authorList>
    </citation>
    <scope>NUCLEOTIDE SEQUENCE</scope>
    <source>
        <strain evidence="12">CHS0354</strain>
        <tissue evidence="12">Mantle</tissue>
    </source>
</reference>
<dbReference type="GO" id="GO:0005886">
    <property type="term" value="C:plasma membrane"/>
    <property type="evidence" value="ECO:0007669"/>
    <property type="project" value="TreeGrafter"/>
</dbReference>
<evidence type="ECO:0000256" key="9">
    <source>
        <dbReference type="ARBA" id="ARBA00048348"/>
    </source>
</evidence>
<comment type="subcellular location">
    <subcellularLocation>
        <location evidence="2">Secreted</location>
    </subcellularLocation>
</comment>
<keyword evidence="7 10" id="KW-0862">Zinc</keyword>
<accession>A0AAE0SBI2</accession>
<dbReference type="SUPFAM" id="SSF51069">
    <property type="entry name" value="Carbonic anhydrase"/>
    <property type="match status" value="1"/>
</dbReference>
<comment type="catalytic activity">
    <reaction evidence="9 10">
        <text>hydrogencarbonate + H(+) = CO2 + H2O</text>
        <dbReference type="Rhea" id="RHEA:10748"/>
        <dbReference type="ChEBI" id="CHEBI:15377"/>
        <dbReference type="ChEBI" id="CHEBI:15378"/>
        <dbReference type="ChEBI" id="CHEBI:16526"/>
        <dbReference type="ChEBI" id="CHEBI:17544"/>
        <dbReference type="EC" id="4.2.1.1"/>
    </reaction>
</comment>
<evidence type="ECO:0000259" key="11">
    <source>
        <dbReference type="PROSITE" id="PS51144"/>
    </source>
</evidence>
<comment type="cofactor">
    <cofactor evidence="10">
        <name>Zn(2+)</name>
        <dbReference type="ChEBI" id="CHEBI:29105"/>
    </cofactor>
</comment>
<evidence type="ECO:0000313" key="12">
    <source>
        <dbReference type="EMBL" id="KAK3588834.1"/>
    </source>
</evidence>
<dbReference type="SMART" id="SM01057">
    <property type="entry name" value="Carb_anhydrase"/>
    <property type="match status" value="1"/>
</dbReference>
<reference evidence="12" key="1">
    <citation type="journal article" date="2021" name="Genome Biol. Evol.">
        <title>A High-Quality Reference Genome for a Parasitic Bivalve with Doubly Uniparental Inheritance (Bivalvia: Unionida).</title>
        <authorList>
            <person name="Smith C.H."/>
        </authorList>
    </citation>
    <scope>NUCLEOTIDE SEQUENCE</scope>
    <source>
        <strain evidence="12">CHS0354</strain>
    </source>
</reference>
<organism evidence="12 13">
    <name type="scientific">Potamilus streckersoni</name>
    <dbReference type="NCBI Taxonomy" id="2493646"/>
    <lineage>
        <taxon>Eukaryota</taxon>
        <taxon>Metazoa</taxon>
        <taxon>Spiralia</taxon>
        <taxon>Lophotrochozoa</taxon>
        <taxon>Mollusca</taxon>
        <taxon>Bivalvia</taxon>
        <taxon>Autobranchia</taxon>
        <taxon>Heteroconchia</taxon>
        <taxon>Palaeoheterodonta</taxon>
        <taxon>Unionida</taxon>
        <taxon>Unionoidea</taxon>
        <taxon>Unionidae</taxon>
        <taxon>Ambleminae</taxon>
        <taxon>Lampsilini</taxon>
        <taxon>Potamilus</taxon>
    </lineage>
</organism>
<dbReference type="PROSITE" id="PS00162">
    <property type="entry name" value="ALPHA_CA_1"/>
    <property type="match status" value="1"/>
</dbReference>
<evidence type="ECO:0000256" key="8">
    <source>
        <dbReference type="ARBA" id="ARBA00023239"/>
    </source>
</evidence>
<feature type="domain" description="Alpha-carbonic anhydrase" evidence="11">
    <location>
        <begin position="1"/>
        <end position="158"/>
    </location>
</feature>
<evidence type="ECO:0000256" key="1">
    <source>
        <dbReference type="ARBA" id="ARBA00002904"/>
    </source>
</evidence>
<evidence type="ECO:0000256" key="5">
    <source>
        <dbReference type="ARBA" id="ARBA00022525"/>
    </source>
</evidence>
<sequence length="158" mass="18191">MLSESPNFWYKEFPDCGKKRQSPININSNLAEEAGHLRHFDIGDYLESGTINNMTVWNNGWTVTVQVESNIKIKGGGLEGIYSLRHFHLHWGFQNARGSEHSLNGNSYPMEVHIVHRKNKVKDKYEALKDPNGFAVFGVFVKTSTSQRYIFHTKFRSM</sequence>
<dbReference type="InterPro" id="IPR018338">
    <property type="entry name" value="Carbonic_anhydrase_a-class_CS"/>
</dbReference>
<keyword evidence="5" id="KW-0964">Secreted</keyword>
<gene>
    <name evidence="12" type="ORF">CHS0354_035975</name>
</gene>
<dbReference type="InterPro" id="IPR023561">
    <property type="entry name" value="Carbonic_anhydrase_a-class"/>
</dbReference>
<evidence type="ECO:0000313" key="13">
    <source>
        <dbReference type="Proteomes" id="UP001195483"/>
    </source>
</evidence>
<reference evidence="12" key="3">
    <citation type="submission" date="2023-05" db="EMBL/GenBank/DDBJ databases">
        <authorList>
            <person name="Smith C.H."/>
        </authorList>
    </citation>
    <scope>NUCLEOTIDE SEQUENCE</scope>
    <source>
        <strain evidence="12">CHS0354</strain>
        <tissue evidence="12">Mantle</tissue>
    </source>
</reference>
<keyword evidence="8 10" id="KW-0456">Lyase</keyword>
<dbReference type="PANTHER" id="PTHR18952">
    <property type="entry name" value="CARBONIC ANHYDRASE"/>
    <property type="match status" value="1"/>
</dbReference>
<dbReference type="GO" id="GO:0008270">
    <property type="term" value="F:zinc ion binding"/>
    <property type="evidence" value="ECO:0007669"/>
    <property type="project" value="UniProtKB-UniRule"/>
</dbReference>
<keyword evidence="6 10" id="KW-0479">Metal-binding</keyword>
<dbReference type="GO" id="GO:0004089">
    <property type="term" value="F:carbonate dehydratase activity"/>
    <property type="evidence" value="ECO:0007669"/>
    <property type="project" value="UniProtKB-UniRule"/>
</dbReference>
<dbReference type="InterPro" id="IPR001148">
    <property type="entry name" value="CA_dom"/>
</dbReference>
<protein>
    <recommendedName>
        <fullName evidence="4 10">Carbonic anhydrase</fullName>
        <ecNumber evidence="4 10">4.2.1.1</ecNumber>
    </recommendedName>
</protein>
<dbReference type="InterPro" id="IPR036398">
    <property type="entry name" value="CA_dom_sf"/>
</dbReference>
<dbReference type="GO" id="GO:0005576">
    <property type="term" value="C:extracellular region"/>
    <property type="evidence" value="ECO:0007669"/>
    <property type="project" value="UniProtKB-SubCell"/>
</dbReference>
<evidence type="ECO:0000256" key="2">
    <source>
        <dbReference type="ARBA" id="ARBA00004613"/>
    </source>
</evidence>
<evidence type="ECO:0000256" key="4">
    <source>
        <dbReference type="ARBA" id="ARBA00012925"/>
    </source>
</evidence>
<dbReference type="EMBL" id="JAEAOA010002101">
    <property type="protein sequence ID" value="KAK3588834.1"/>
    <property type="molecule type" value="Genomic_DNA"/>
</dbReference>
<proteinExistence type="inferred from homology"/>
<keyword evidence="13" id="KW-1185">Reference proteome</keyword>
<comment type="function">
    <text evidence="1 10">Reversible hydration of carbon dioxide.</text>
</comment>
<evidence type="ECO:0000256" key="7">
    <source>
        <dbReference type="ARBA" id="ARBA00022833"/>
    </source>
</evidence>
<dbReference type="EC" id="4.2.1.1" evidence="4 10"/>
<comment type="similarity">
    <text evidence="3 10">Belongs to the alpha-carbonic anhydrase family.</text>
</comment>
<evidence type="ECO:0000256" key="6">
    <source>
        <dbReference type="ARBA" id="ARBA00022723"/>
    </source>
</evidence>
<dbReference type="PANTHER" id="PTHR18952:SF265">
    <property type="entry name" value="CARBONIC ANHYDRASE"/>
    <property type="match status" value="1"/>
</dbReference>
<dbReference type="Proteomes" id="UP001195483">
    <property type="component" value="Unassembled WGS sequence"/>
</dbReference>
<dbReference type="PROSITE" id="PS51144">
    <property type="entry name" value="ALPHA_CA_2"/>
    <property type="match status" value="1"/>
</dbReference>
<name>A0AAE0SBI2_9BIVA</name>
<dbReference type="Gene3D" id="3.10.200.10">
    <property type="entry name" value="Alpha carbonic anhydrase"/>
    <property type="match status" value="1"/>
</dbReference>
<comment type="caution">
    <text evidence="12">The sequence shown here is derived from an EMBL/GenBank/DDBJ whole genome shotgun (WGS) entry which is preliminary data.</text>
</comment>
<evidence type="ECO:0000256" key="10">
    <source>
        <dbReference type="RuleBase" id="RU367011"/>
    </source>
</evidence>
<evidence type="ECO:0000256" key="3">
    <source>
        <dbReference type="ARBA" id="ARBA00010718"/>
    </source>
</evidence>
<dbReference type="AlphaFoldDB" id="A0AAE0SBI2"/>
<dbReference type="Pfam" id="PF00194">
    <property type="entry name" value="Carb_anhydrase"/>
    <property type="match status" value="1"/>
</dbReference>